<dbReference type="SUPFAM" id="SSF56300">
    <property type="entry name" value="Metallo-dependent phosphatases"/>
    <property type="match status" value="1"/>
</dbReference>
<name>A0A2W5FDI3_9SPHI</name>
<accession>A0A2W5FDI3</accession>
<organism evidence="2 3">
    <name type="scientific">Pseudopedobacter saltans</name>
    <dbReference type="NCBI Taxonomy" id="151895"/>
    <lineage>
        <taxon>Bacteria</taxon>
        <taxon>Pseudomonadati</taxon>
        <taxon>Bacteroidota</taxon>
        <taxon>Sphingobacteriia</taxon>
        <taxon>Sphingobacteriales</taxon>
        <taxon>Sphingobacteriaceae</taxon>
        <taxon>Pseudopedobacter</taxon>
    </lineage>
</organism>
<proteinExistence type="predicted"/>
<dbReference type="InterPro" id="IPR029052">
    <property type="entry name" value="Metallo-depent_PP-like"/>
</dbReference>
<gene>
    <name evidence="2" type="ORF">DI598_02560</name>
</gene>
<dbReference type="AlphaFoldDB" id="A0A2W5FDI3"/>
<sequence length="256" mass="29752">MDIQFASDLHLEFSANKKYLDRHFLKAAGQILLLAGDVIPLAKMEKAKPFLKRLSDMYEHVYWIAGNHEYFYSTIPDNLNPAESFEEKIFSNVTLLNNTTVEMENVEIFFSTFWSHIPDRDIVFMQKGMPDFNLIKDGEGLLSCELYNSWHEKALQYLNNGLHVATNKKRIVVTHHVPTYLQYPKEFADSNITAGFATENKDYIAQSNIDYWIFGHHHRNVDPIYIGKTKLLTNQLGYVWHKENIGFDDQRIISIG</sequence>
<dbReference type="Gene3D" id="3.60.21.10">
    <property type="match status" value="1"/>
</dbReference>
<evidence type="ECO:0000259" key="1">
    <source>
        <dbReference type="Pfam" id="PF00149"/>
    </source>
</evidence>
<feature type="domain" description="Calcineurin-like phosphoesterase" evidence="1">
    <location>
        <begin position="4"/>
        <end position="219"/>
    </location>
</feature>
<dbReference type="PANTHER" id="PTHR37844:SF1">
    <property type="entry name" value="CALCINEURIN-LIKE PHOSPHOESTERASE DOMAIN-CONTAINING PROTEIN"/>
    <property type="match status" value="1"/>
</dbReference>
<dbReference type="EMBL" id="QFOI01000023">
    <property type="protein sequence ID" value="PZP51710.1"/>
    <property type="molecule type" value="Genomic_DNA"/>
</dbReference>
<evidence type="ECO:0000313" key="2">
    <source>
        <dbReference type="EMBL" id="PZP51710.1"/>
    </source>
</evidence>
<comment type="caution">
    <text evidence="2">The sequence shown here is derived from an EMBL/GenBank/DDBJ whole genome shotgun (WGS) entry which is preliminary data.</text>
</comment>
<evidence type="ECO:0000313" key="3">
    <source>
        <dbReference type="Proteomes" id="UP000249645"/>
    </source>
</evidence>
<dbReference type="GO" id="GO:0016787">
    <property type="term" value="F:hydrolase activity"/>
    <property type="evidence" value="ECO:0007669"/>
    <property type="project" value="InterPro"/>
</dbReference>
<reference evidence="2 3" key="1">
    <citation type="submission" date="2017-11" db="EMBL/GenBank/DDBJ databases">
        <title>Infants hospitalized years apart are colonized by the same room-sourced microbial strains.</title>
        <authorList>
            <person name="Brooks B."/>
            <person name="Olm M.R."/>
            <person name="Firek B.A."/>
            <person name="Baker R."/>
            <person name="Thomas B.C."/>
            <person name="Morowitz M.J."/>
            <person name="Banfield J.F."/>
        </authorList>
    </citation>
    <scope>NUCLEOTIDE SEQUENCE [LARGE SCALE GENOMIC DNA]</scope>
    <source>
        <strain evidence="2">S2_009_000_R2_76</strain>
    </source>
</reference>
<protein>
    <submittedName>
        <fullName evidence="2">Metallophosphoesterase</fullName>
    </submittedName>
</protein>
<dbReference type="Proteomes" id="UP000249645">
    <property type="component" value="Unassembled WGS sequence"/>
</dbReference>
<dbReference type="Pfam" id="PF00149">
    <property type="entry name" value="Metallophos"/>
    <property type="match status" value="1"/>
</dbReference>
<dbReference type="InterPro" id="IPR004843">
    <property type="entry name" value="Calcineurin-like_PHP"/>
</dbReference>
<dbReference type="PANTHER" id="PTHR37844">
    <property type="entry name" value="SER/THR PROTEIN PHOSPHATASE SUPERFAMILY (AFU_ORTHOLOGUE AFUA_1G14840)"/>
    <property type="match status" value="1"/>
</dbReference>